<dbReference type="SUPFAM" id="SSF54814">
    <property type="entry name" value="Prokaryotic type KH domain (KH-domain type II)"/>
    <property type="match status" value="1"/>
</dbReference>
<protein>
    <recommendedName>
        <fullName evidence="4">Small ribosomal subunit protein uS3 C-terminal domain-containing protein</fullName>
    </recommendedName>
</protein>
<reference evidence="5" key="1">
    <citation type="submission" date="2021-02" db="EMBL/GenBank/DDBJ databases">
        <authorList>
            <person name="Franco D."/>
        </authorList>
    </citation>
    <scope>NUCLEOTIDE SEQUENCE</scope>
    <source>
        <strain evidence="5">RANSCY</strain>
    </source>
</reference>
<accession>A0A974X7E4</accession>
<dbReference type="GO" id="GO:0003723">
    <property type="term" value="F:RNA binding"/>
    <property type="evidence" value="ECO:0007669"/>
    <property type="project" value="InterPro"/>
</dbReference>
<evidence type="ECO:0000259" key="4">
    <source>
        <dbReference type="Pfam" id="PF00189"/>
    </source>
</evidence>
<name>A0A974X7E4_9PROT</name>
<dbReference type="GO" id="GO:0006412">
    <property type="term" value="P:translation"/>
    <property type="evidence" value="ECO:0007669"/>
    <property type="project" value="InterPro"/>
</dbReference>
<evidence type="ECO:0000313" key="5">
    <source>
        <dbReference type="EMBL" id="QSW37960.1"/>
    </source>
</evidence>
<organism evidence="5 6">
    <name type="scientific">Candidatus Vidania fulgoroideorum</name>
    <dbReference type="NCBI Taxonomy" id="881286"/>
    <lineage>
        <taxon>Bacteria</taxon>
        <taxon>Pseudomonadati</taxon>
        <taxon>Pseudomonadota</taxon>
        <taxon>Betaproteobacteria</taxon>
        <taxon>Candidatus Vidania</taxon>
    </lineage>
</organism>
<gene>
    <name evidence="5" type="ORF">JSR06_00690</name>
</gene>
<dbReference type="InterPro" id="IPR009019">
    <property type="entry name" value="KH_sf_prok-type"/>
</dbReference>
<keyword evidence="3" id="KW-0687">Ribonucleoprotein</keyword>
<dbReference type="SUPFAM" id="SSF54821">
    <property type="entry name" value="Ribosomal protein S3 C-terminal domain"/>
    <property type="match status" value="1"/>
</dbReference>
<evidence type="ECO:0000256" key="2">
    <source>
        <dbReference type="ARBA" id="ARBA00022980"/>
    </source>
</evidence>
<keyword evidence="2" id="KW-0689">Ribosomal protein</keyword>
<reference evidence="5" key="2">
    <citation type="submission" date="2021-03" db="EMBL/GenBank/DDBJ databases">
        <title>Alternative transmission patterns in independently acquired nutritional co-symbionts of Dictyopharidae planthoppers.</title>
        <authorList>
            <person name="Michalik A."/>
            <person name="Lukasik P."/>
        </authorList>
    </citation>
    <scope>NUCLEOTIDE SEQUENCE</scope>
    <source>
        <strain evidence="5">RANSCY</strain>
    </source>
</reference>
<sequence length="199" mass="23068">MGNKVNPLIYRANISNNWRSKWYTENKLALNILLDFEIKKTIEAFISDKIPYEFYIERLEEIIIIVFLTPKRIPNSLKLSSLIEKIESKKCIINNVVSRSFLNSVSSLLHGIKKLILARKNYKAYISKFFYNSSYSNINGIKIIISGRINGIEIARKDIFCIGNISLIELGQFYSYKTDFINTKYGVIGVKIYLSINQF</sequence>
<dbReference type="Pfam" id="PF00189">
    <property type="entry name" value="Ribosomal_S3_C"/>
    <property type="match status" value="1"/>
</dbReference>
<dbReference type="Gene3D" id="3.30.1140.32">
    <property type="entry name" value="Ribosomal protein S3, C-terminal domain"/>
    <property type="match status" value="1"/>
</dbReference>
<feature type="domain" description="Small ribosomal subunit protein uS3 C-terminal" evidence="4">
    <location>
        <begin position="112"/>
        <end position="192"/>
    </location>
</feature>
<dbReference type="EMBL" id="CP071412">
    <property type="protein sequence ID" value="QSW37960.1"/>
    <property type="molecule type" value="Genomic_DNA"/>
</dbReference>
<evidence type="ECO:0000256" key="3">
    <source>
        <dbReference type="ARBA" id="ARBA00023274"/>
    </source>
</evidence>
<dbReference type="Proteomes" id="UP000663347">
    <property type="component" value="Chromosome"/>
</dbReference>
<evidence type="ECO:0000256" key="1">
    <source>
        <dbReference type="ARBA" id="ARBA00010761"/>
    </source>
</evidence>
<dbReference type="GO" id="GO:0003735">
    <property type="term" value="F:structural constituent of ribosome"/>
    <property type="evidence" value="ECO:0007669"/>
    <property type="project" value="InterPro"/>
</dbReference>
<dbReference type="GO" id="GO:1990904">
    <property type="term" value="C:ribonucleoprotein complex"/>
    <property type="evidence" value="ECO:0007669"/>
    <property type="project" value="UniProtKB-KW"/>
</dbReference>
<dbReference type="GO" id="GO:0005840">
    <property type="term" value="C:ribosome"/>
    <property type="evidence" value="ECO:0007669"/>
    <property type="project" value="UniProtKB-KW"/>
</dbReference>
<comment type="similarity">
    <text evidence="1">Belongs to the universal ribosomal protein uS3 family.</text>
</comment>
<dbReference type="InterPro" id="IPR036419">
    <property type="entry name" value="Ribosomal_S3_C_sf"/>
</dbReference>
<dbReference type="InterPro" id="IPR001351">
    <property type="entry name" value="Ribosomal_uS3_C"/>
</dbReference>
<evidence type="ECO:0000313" key="6">
    <source>
        <dbReference type="Proteomes" id="UP000663347"/>
    </source>
</evidence>
<dbReference type="AlphaFoldDB" id="A0A974X7E4"/>
<proteinExistence type="inferred from homology"/>